<evidence type="ECO:0000256" key="2">
    <source>
        <dbReference type="ARBA" id="ARBA00022630"/>
    </source>
</evidence>
<dbReference type="InterPro" id="IPR016169">
    <property type="entry name" value="FAD-bd_PCMH_sub2"/>
</dbReference>
<keyword evidence="2" id="KW-0285">Flavoprotein</keyword>
<gene>
    <name evidence="6" type="ORF">H1R20_g10247</name>
</gene>
<dbReference type="Proteomes" id="UP001140091">
    <property type="component" value="Unassembled WGS sequence"/>
</dbReference>
<evidence type="ECO:0000313" key="7">
    <source>
        <dbReference type="Proteomes" id="UP001140091"/>
    </source>
</evidence>
<dbReference type="OrthoDB" id="2151789at2759"/>
<comment type="caution">
    <text evidence="6">The sequence shown here is derived from an EMBL/GenBank/DDBJ whole genome shotgun (WGS) entry which is preliminary data.</text>
</comment>
<organism evidence="6 7">
    <name type="scientific">Candolleomyces eurysporus</name>
    <dbReference type="NCBI Taxonomy" id="2828524"/>
    <lineage>
        <taxon>Eukaryota</taxon>
        <taxon>Fungi</taxon>
        <taxon>Dikarya</taxon>
        <taxon>Basidiomycota</taxon>
        <taxon>Agaricomycotina</taxon>
        <taxon>Agaricomycetes</taxon>
        <taxon>Agaricomycetidae</taxon>
        <taxon>Agaricales</taxon>
        <taxon>Agaricineae</taxon>
        <taxon>Psathyrellaceae</taxon>
        <taxon>Candolleomyces</taxon>
    </lineage>
</organism>
<comment type="similarity">
    <text evidence="1">Belongs to the oxygen-dependent FAD-linked oxidoreductase family.</text>
</comment>
<feature type="non-terminal residue" evidence="6">
    <location>
        <position position="1"/>
    </location>
</feature>
<name>A0A9W8MF55_9AGAR</name>
<evidence type="ECO:0000313" key="6">
    <source>
        <dbReference type="EMBL" id="KAJ2926843.1"/>
    </source>
</evidence>
<dbReference type="AlphaFoldDB" id="A0A9W8MF55"/>
<evidence type="ECO:0000259" key="5">
    <source>
        <dbReference type="PROSITE" id="PS51387"/>
    </source>
</evidence>
<sequence>MSGNQTDNFEALRAELEAICDESTQGSSLYDFMSAGYRESSRHYLTSSSDLAAAAVQPGGEADLAKIIQAIGKYRYPFAVKSGGHSMVPAFSSTNGGIQISMTRFDKIKYDESKQLLHVGAGSLWGAVYRKCSKLGRGVVGGVNPAVGVGGLLLGGGYSLKSSRLGLAIDNVKAFRIVTPKGLILDVSDDSTGEEKELYNALRGGANNFGIVTRFTLYTHAQTSTYGAVLVIPKGHAHERAVKEAIMDHIKNEKRKTAAIEVAFRHHLLAGHTKPEYTISANCVFDEPMPKDPSEVPFAAFRKIVKESWGDNPAGWDPVLAAVDSQLFAAPRAPVSGEGASADNEDVEQFSDFGFREMSLEKIHLLSEHTYNVASFRPEHLSSVEVKREAASEDKSDDVDIFTLIGEGIEFILDILDDLGSPGSDVDLGVFAPDISSLQTQNTIATARRAPQVTYGERLVDEVARQAERASHFMAEKSGRQVLIEVWPFLPSIFDRSPADAAWPHEPGNPYSPLIASFLWENADDDEFWLKQINQSLDAILEVAIREGCARRDMPRYLNTSMESVPVEMIYGGKAQVEKLGKIRARYDADDVMSLTGGFKIPLQK</sequence>
<dbReference type="PANTHER" id="PTHR42973">
    <property type="entry name" value="BINDING OXIDOREDUCTASE, PUTATIVE (AFU_ORTHOLOGUE AFUA_1G17690)-RELATED"/>
    <property type="match status" value="1"/>
</dbReference>
<dbReference type="GO" id="GO:0016491">
    <property type="term" value="F:oxidoreductase activity"/>
    <property type="evidence" value="ECO:0007669"/>
    <property type="project" value="UniProtKB-KW"/>
</dbReference>
<feature type="domain" description="FAD-binding PCMH-type" evidence="5">
    <location>
        <begin position="48"/>
        <end position="222"/>
    </location>
</feature>
<reference evidence="6" key="1">
    <citation type="submission" date="2022-06" db="EMBL/GenBank/DDBJ databases">
        <title>Genome Sequence of Candolleomyces eurysporus.</title>
        <authorList>
            <person name="Buettner E."/>
        </authorList>
    </citation>
    <scope>NUCLEOTIDE SEQUENCE</scope>
    <source>
        <strain evidence="6">VTCC 930004</strain>
    </source>
</reference>
<accession>A0A9W8MF55</accession>
<dbReference type="Pfam" id="PF01565">
    <property type="entry name" value="FAD_binding_4"/>
    <property type="match status" value="1"/>
</dbReference>
<dbReference type="PANTHER" id="PTHR42973:SF13">
    <property type="entry name" value="FAD-BINDING PCMH-TYPE DOMAIN-CONTAINING PROTEIN"/>
    <property type="match status" value="1"/>
</dbReference>
<dbReference type="PROSITE" id="PS51387">
    <property type="entry name" value="FAD_PCMH"/>
    <property type="match status" value="1"/>
</dbReference>
<protein>
    <recommendedName>
        <fullName evidence="5">FAD-binding PCMH-type domain-containing protein</fullName>
    </recommendedName>
</protein>
<dbReference type="InterPro" id="IPR006094">
    <property type="entry name" value="Oxid_FAD_bind_N"/>
</dbReference>
<proteinExistence type="inferred from homology"/>
<evidence type="ECO:0000256" key="4">
    <source>
        <dbReference type="ARBA" id="ARBA00023002"/>
    </source>
</evidence>
<dbReference type="EMBL" id="JANBPK010001044">
    <property type="protein sequence ID" value="KAJ2926843.1"/>
    <property type="molecule type" value="Genomic_DNA"/>
</dbReference>
<keyword evidence="3" id="KW-0274">FAD</keyword>
<dbReference type="Gene3D" id="3.30.465.10">
    <property type="match status" value="1"/>
</dbReference>
<dbReference type="InterPro" id="IPR036318">
    <property type="entry name" value="FAD-bd_PCMH-like_sf"/>
</dbReference>
<dbReference type="InterPro" id="IPR050416">
    <property type="entry name" value="FAD-linked_Oxidoreductase"/>
</dbReference>
<keyword evidence="4" id="KW-0560">Oxidoreductase</keyword>
<keyword evidence="7" id="KW-1185">Reference proteome</keyword>
<dbReference type="InterPro" id="IPR016166">
    <property type="entry name" value="FAD-bd_PCMH"/>
</dbReference>
<dbReference type="SUPFAM" id="SSF56176">
    <property type="entry name" value="FAD-binding/transporter-associated domain-like"/>
    <property type="match status" value="1"/>
</dbReference>
<dbReference type="GO" id="GO:0071949">
    <property type="term" value="F:FAD binding"/>
    <property type="evidence" value="ECO:0007669"/>
    <property type="project" value="InterPro"/>
</dbReference>
<evidence type="ECO:0000256" key="1">
    <source>
        <dbReference type="ARBA" id="ARBA00005466"/>
    </source>
</evidence>
<evidence type="ECO:0000256" key="3">
    <source>
        <dbReference type="ARBA" id="ARBA00022827"/>
    </source>
</evidence>